<dbReference type="AlphaFoldDB" id="A0A8S9KL60"/>
<dbReference type="EMBL" id="QGKY02000164">
    <property type="protein sequence ID" value="KAF2594093.1"/>
    <property type="molecule type" value="Genomic_DNA"/>
</dbReference>
<comment type="caution">
    <text evidence="1">The sequence shown here is derived from an EMBL/GenBank/DDBJ whole genome shotgun (WGS) entry which is preliminary data.</text>
</comment>
<protein>
    <submittedName>
        <fullName evidence="1">Uncharacterized protein</fullName>
    </submittedName>
</protein>
<accession>A0A8S9KL60</accession>
<sequence length="72" mass="7918">MKKELALSIIRATRACGICPEVWGNGKLPSPSDVNRAAEQLLYVRTEQGKFQYAFRPVQTASMTKTGFTASP</sequence>
<proteinExistence type="predicted"/>
<evidence type="ECO:0000313" key="1">
    <source>
        <dbReference type="EMBL" id="KAF2594093.1"/>
    </source>
</evidence>
<gene>
    <name evidence="1" type="ORF">F2Q70_00042431</name>
</gene>
<name>A0A8S9KL60_BRACR</name>
<organism evidence="1">
    <name type="scientific">Brassica cretica</name>
    <name type="common">Mustard</name>
    <dbReference type="NCBI Taxonomy" id="69181"/>
    <lineage>
        <taxon>Eukaryota</taxon>
        <taxon>Viridiplantae</taxon>
        <taxon>Streptophyta</taxon>
        <taxon>Embryophyta</taxon>
        <taxon>Tracheophyta</taxon>
        <taxon>Spermatophyta</taxon>
        <taxon>Magnoliopsida</taxon>
        <taxon>eudicotyledons</taxon>
        <taxon>Gunneridae</taxon>
        <taxon>Pentapetalae</taxon>
        <taxon>rosids</taxon>
        <taxon>malvids</taxon>
        <taxon>Brassicales</taxon>
        <taxon>Brassicaceae</taxon>
        <taxon>Brassiceae</taxon>
        <taxon>Brassica</taxon>
    </lineage>
</organism>
<reference evidence="1" key="1">
    <citation type="submission" date="2019-12" db="EMBL/GenBank/DDBJ databases">
        <title>Genome sequencing and annotation of Brassica cretica.</title>
        <authorList>
            <person name="Studholme D.J."/>
            <person name="Sarris P.F."/>
        </authorList>
    </citation>
    <scope>NUCLEOTIDE SEQUENCE</scope>
    <source>
        <strain evidence="1">PFS-102/07</strain>
        <tissue evidence="1">Leaf</tissue>
    </source>
</reference>